<evidence type="ECO:0000259" key="2">
    <source>
        <dbReference type="Pfam" id="PF13456"/>
    </source>
</evidence>
<feature type="compositionally biased region" description="Basic residues" evidence="1">
    <location>
        <begin position="312"/>
        <end position="325"/>
    </location>
</feature>
<name>A0A8S9P3I4_BRACR</name>
<organism evidence="3 4">
    <name type="scientific">Brassica cretica</name>
    <name type="common">Mustard</name>
    <dbReference type="NCBI Taxonomy" id="69181"/>
    <lineage>
        <taxon>Eukaryota</taxon>
        <taxon>Viridiplantae</taxon>
        <taxon>Streptophyta</taxon>
        <taxon>Embryophyta</taxon>
        <taxon>Tracheophyta</taxon>
        <taxon>Spermatophyta</taxon>
        <taxon>Magnoliopsida</taxon>
        <taxon>eudicotyledons</taxon>
        <taxon>Gunneridae</taxon>
        <taxon>Pentapetalae</taxon>
        <taxon>rosids</taxon>
        <taxon>malvids</taxon>
        <taxon>Brassicales</taxon>
        <taxon>Brassicaceae</taxon>
        <taxon>Brassiceae</taxon>
        <taxon>Brassica</taxon>
    </lineage>
</organism>
<comment type="caution">
    <text evidence="3">The sequence shown here is derived from an EMBL/GenBank/DDBJ whole genome shotgun (WGS) entry which is preliminary data.</text>
</comment>
<dbReference type="GO" id="GO:0004523">
    <property type="term" value="F:RNA-DNA hybrid ribonuclease activity"/>
    <property type="evidence" value="ECO:0007669"/>
    <property type="project" value="InterPro"/>
</dbReference>
<dbReference type="Pfam" id="PF13456">
    <property type="entry name" value="RVT_3"/>
    <property type="match status" value="1"/>
</dbReference>
<dbReference type="AlphaFoldDB" id="A0A8S9P3I4"/>
<feature type="region of interest" description="Disordered" evidence="1">
    <location>
        <begin position="62"/>
        <end position="122"/>
    </location>
</feature>
<dbReference type="InterPro" id="IPR012337">
    <property type="entry name" value="RNaseH-like_sf"/>
</dbReference>
<evidence type="ECO:0000313" key="4">
    <source>
        <dbReference type="Proteomes" id="UP000712600"/>
    </source>
</evidence>
<evidence type="ECO:0000313" key="3">
    <source>
        <dbReference type="EMBL" id="KAF3510586.1"/>
    </source>
</evidence>
<dbReference type="Proteomes" id="UP000712600">
    <property type="component" value="Unassembled WGS sequence"/>
</dbReference>
<protein>
    <recommendedName>
        <fullName evidence="2">RNase H type-1 domain-containing protein</fullName>
    </recommendedName>
</protein>
<dbReference type="GO" id="GO:0003676">
    <property type="term" value="F:nucleic acid binding"/>
    <property type="evidence" value="ECO:0007669"/>
    <property type="project" value="InterPro"/>
</dbReference>
<dbReference type="InterPro" id="IPR036397">
    <property type="entry name" value="RNaseH_sf"/>
</dbReference>
<feature type="region of interest" description="Disordered" evidence="1">
    <location>
        <begin position="247"/>
        <end position="348"/>
    </location>
</feature>
<reference evidence="3" key="1">
    <citation type="submission" date="2019-12" db="EMBL/GenBank/DDBJ databases">
        <title>Genome sequencing and annotation of Brassica cretica.</title>
        <authorList>
            <person name="Studholme D.J."/>
            <person name="Sarris P."/>
        </authorList>
    </citation>
    <scope>NUCLEOTIDE SEQUENCE</scope>
    <source>
        <strain evidence="3">PFS-109/04</strain>
        <tissue evidence="3">Leaf</tissue>
    </source>
</reference>
<dbReference type="PANTHER" id="PTHR34146">
    <property type="entry name" value="POLYNUCLEOTIDYL TRANSFERASE, RIBONUCLEASE H-LIKE SUPERFAMILY PROTEIN-RELATED"/>
    <property type="match status" value="1"/>
</dbReference>
<proteinExistence type="predicted"/>
<feature type="domain" description="RNase H type-1" evidence="2">
    <location>
        <begin position="634"/>
        <end position="751"/>
    </location>
</feature>
<feature type="compositionally biased region" description="Polar residues" evidence="1">
    <location>
        <begin position="103"/>
        <end position="113"/>
    </location>
</feature>
<dbReference type="SUPFAM" id="SSF53098">
    <property type="entry name" value="Ribonuclease H-like"/>
    <property type="match status" value="1"/>
</dbReference>
<dbReference type="InterPro" id="IPR002156">
    <property type="entry name" value="RNaseH_domain"/>
</dbReference>
<evidence type="ECO:0000256" key="1">
    <source>
        <dbReference type="SAM" id="MobiDB-lite"/>
    </source>
</evidence>
<dbReference type="Gene3D" id="3.30.420.10">
    <property type="entry name" value="Ribonuclease H-like superfamily/Ribonuclease H"/>
    <property type="match status" value="1"/>
</dbReference>
<sequence>MKDLIPSNLSVLRRVVEFPNGDEVATTLVYERLDKHCTKCLRLDHELKECLVARAEARAIKESQGEKLEKSNNFSAQESGSLRGHPSGQNLDTQYRREREQRNQGAFQFSASNKARPDPPTRSYYREIQRSVAEAKDTGSSISKLHQDRNNRGSPLVLDAVTIPEKTLDEARNEVRDMMMQYTKCSNPTEREARKERLRQAEVRGQVEEAVVQVARASLNAMANEQMLIPLGTSPERISATQRLGPTVQQVAPKAKDQEAETNPTSREKAHVSLRLGESQKSPISKSRTPATLRLGPVGTPEAQDTGDLVTAKRKPGRPPGRRVVHASPTLSKGNSTKRRTVQATKPPTCRRKIIPAETRGGTKPAKDKFKGDGASINIWDNPWLSLEKPLQPMGPATQASAMLVVKDLIHADRGEWNRGLIQTVLPHWEDQILLLQPSVRGAPDILTWLARNKFLFENFAGNPADTLSMAIVAAREWVGAQQEKELKSSPTSIQGTEEQVDMVIRSDAAWSVTNKCAGLGWVMLTQAQILRGHKGASFVSSALTAEALALREARCLPPVGVSDTMLVPWILWSIWKARNKFLFENFAGNPADTLSMAIVAAREWIGAQQEKEVKSSPTSIQGTEEQVDMVIRSDAAWSVTNKCADLGWVMLTQAQILRGHKGASFVSSALTAEALALREAVKFGHDMNLKRVRFESDSAHLIKAINKREPDMELYGILEDILHLSNEFDVVVFGWISRESNGVADLLAKNTLSLYEQEVAGEELILPPNN</sequence>
<dbReference type="EMBL" id="QGKX02001521">
    <property type="protein sequence ID" value="KAF3510586.1"/>
    <property type="molecule type" value="Genomic_DNA"/>
</dbReference>
<dbReference type="CDD" id="cd06222">
    <property type="entry name" value="RNase_H_like"/>
    <property type="match status" value="1"/>
</dbReference>
<dbReference type="InterPro" id="IPR044730">
    <property type="entry name" value="RNase_H-like_dom_plant"/>
</dbReference>
<gene>
    <name evidence="3" type="ORF">F2Q69_00005552</name>
</gene>
<feature type="compositionally biased region" description="Polar residues" evidence="1">
    <location>
        <begin position="279"/>
        <end position="290"/>
    </location>
</feature>
<accession>A0A8S9P3I4</accession>
<dbReference type="PANTHER" id="PTHR34146:SF3">
    <property type="entry name" value="POLYNUCLEOTIDYL TRANSFERASE, RIBONUCLEASE H-LIKE SUPERFAMILY PROTEIN"/>
    <property type="match status" value="1"/>
</dbReference>
<feature type="compositionally biased region" description="Polar residues" evidence="1">
    <location>
        <begin position="71"/>
        <end position="80"/>
    </location>
</feature>